<dbReference type="Proteomes" id="UP000199377">
    <property type="component" value="Unassembled WGS sequence"/>
</dbReference>
<feature type="compositionally biased region" description="Low complexity" evidence="1">
    <location>
        <begin position="84"/>
        <end position="117"/>
    </location>
</feature>
<keyword evidence="3" id="KW-1185">Reference proteome</keyword>
<organism evidence="2 3">
    <name type="scientific">Albimonas pacifica</name>
    <dbReference type="NCBI Taxonomy" id="1114924"/>
    <lineage>
        <taxon>Bacteria</taxon>
        <taxon>Pseudomonadati</taxon>
        <taxon>Pseudomonadota</taxon>
        <taxon>Alphaproteobacteria</taxon>
        <taxon>Rhodobacterales</taxon>
        <taxon>Paracoccaceae</taxon>
        <taxon>Albimonas</taxon>
    </lineage>
</organism>
<proteinExistence type="predicted"/>
<evidence type="ECO:0000313" key="3">
    <source>
        <dbReference type="Proteomes" id="UP000199377"/>
    </source>
</evidence>
<dbReference type="InterPro" id="IPR021973">
    <property type="entry name" value="SprA-related"/>
</dbReference>
<dbReference type="Pfam" id="PF12118">
    <property type="entry name" value="SprA-related"/>
    <property type="match status" value="1"/>
</dbReference>
<sequence length="329" mass="31842">MLGTLSTHTAPPAARRVDPMVALRGASGPPEAGAPPRQAAPDTAMPEQVAGALAAVARSRAEPGSVFAALARGETGAPPRKGRAPTPAGASAPTPAGAPAPASAGAAAPASAGAPAPASGVGAVVATPALAASAAAAAAGPSAAAVPGAALLALRRGGLPSTAGEATVAAAAVQAGAPPTPEAPARAADPLQSGLSEEELAAVAELAQRDREVREHEMAHVTAGRPWAGPAVYLYQTGPDGRRYAVGGFAPIDVSPIEGNPEATAAKMRIVIESALAAQPPSPADRHVAALAQARLQAALAAISEASRMARQGDVVGAEEARAAVSARV</sequence>
<dbReference type="OrthoDB" id="9812722at2"/>
<reference evidence="2 3" key="1">
    <citation type="submission" date="2016-10" db="EMBL/GenBank/DDBJ databases">
        <authorList>
            <person name="de Groot N.N."/>
        </authorList>
    </citation>
    <scope>NUCLEOTIDE SEQUENCE [LARGE SCALE GENOMIC DNA]</scope>
    <source>
        <strain evidence="2 3">CGMCC 1.11030</strain>
    </source>
</reference>
<evidence type="ECO:0000256" key="1">
    <source>
        <dbReference type="SAM" id="MobiDB-lite"/>
    </source>
</evidence>
<gene>
    <name evidence="2" type="ORF">SAMN05216258_102525</name>
</gene>
<protein>
    <submittedName>
        <fullName evidence="2">SprA-related family protein</fullName>
    </submittedName>
</protein>
<evidence type="ECO:0000313" key="2">
    <source>
        <dbReference type="EMBL" id="SFH84762.1"/>
    </source>
</evidence>
<name>A0A1I3DDC1_9RHOB</name>
<feature type="region of interest" description="Disordered" evidence="1">
    <location>
        <begin position="70"/>
        <end position="117"/>
    </location>
</feature>
<accession>A0A1I3DDC1</accession>
<dbReference type="EMBL" id="FOQH01000002">
    <property type="protein sequence ID" value="SFH84762.1"/>
    <property type="molecule type" value="Genomic_DNA"/>
</dbReference>
<dbReference type="AlphaFoldDB" id="A0A1I3DDC1"/>
<feature type="region of interest" description="Disordered" evidence="1">
    <location>
        <begin position="23"/>
        <end position="47"/>
    </location>
</feature>
<dbReference type="RefSeq" id="WP_092858653.1">
    <property type="nucleotide sequence ID" value="NZ_FOQH01000002.1"/>
</dbReference>
<feature type="compositionally biased region" description="Low complexity" evidence="1">
    <location>
        <begin position="25"/>
        <end position="36"/>
    </location>
</feature>